<protein>
    <recommendedName>
        <fullName evidence="8">DNA 3'-5' helicase</fullName>
        <ecNumber evidence="8">5.6.2.4</ecNumber>
    </recommendedName>
</protein>
<dbReference type="GO" id="GO:0016887">
    <property type="term" value="F:ATP hydrolysis activity"/>
    <property type="evidence" value="ECO:0007669"/>
    <property type="project" value="RHEA"/>
</dbReference>
<dbReference type="PANTHER" id="PTHR11070">
    <property type="entry name" value="UVRD / RECB / PCRA DNA HELICASE FAMILY MEMBER"/>
    <property type="match status" value="1"/>
</dbReference>
<evidence type="ECO:0000256" key="9">
    <source>
        <dbReference type="ARBA" id="ARBA00048988"/>
    </source>
</evidence>
<dbReference type="Pfam" id="PF00580">
    <property type="entry name" value="UvrD-helicase"/>
    <property type="match status" value="1"/>
</dbReference>
<dbReference type="GO" id="GO:0005524">
    <property type="term" value="F:ATP binding"/>
    <property type="evidence" value="ECO:0007669"/>
    <property type="project" value="UniProtKB-UniRule"/>
</dbReference>
<evidence type="ECO:0000256" key="5">
    <source>
        <dbReference type="ARBA" id="ARBA00022840"/>
    </source>
</evidence>
<dbReference type="InterPro" id="IPR014017">
    <property type="entry name" value="DNA_helicase_UvrD-like_C"/>
</dbReference>
<feature type="domain" description="UvrD-like helicase ATP-binding" evidence="11">
    <location>
        <begin position="12"/>
        <end position="298"/>
    </location>
</feature>
<dbReference type="InterPro" id="IPR013986">
    <property type="entry name" value="DExx_box_DNA_helicase_dom_sf"/>
</dbReference>
<keyword evidence="5 10" id="KW-0067">ATP-binding</keyword>
<dbReference type="GO" id="GO:0000725">
    <property type="term" value="P:recombinational repair"/>
    <property type="evidence" value="ECO:0007669"/>
    <property type="project" value="TreeGrafter"/>
</dbReference>
<evidence type="ECO:0000256" key="1">
    <source>
        <dbReference type="ARBA" id="ARBA00009922"/>
    </source>
</evidence>
<dbReference type="Proteomes" id="UP000228976">
    <property type="component" value="Unassembled WGS sequence"/>
</dbReference>
<dbReference type="OrthoDB" id="9806690at2"/>
<dbReference type="InterPro" id="IPR000212">
    <property type="entry name" value="DNA_helicase_UvrD/REP"/>
</dbReference>
<proteinExistence type="inferred from homology"/>
<sequence>MSGLKRAEAILDGLDEFQRKAATQISGPVRILAVAGAGKTRTITRRIAYACAIGAWQEDLTYAVTFSRKAAQEMRERLRGLGVTRVHVSTIHSLALQQLRELWTEFVEEPFPDLDTKTSRFIVPSVEEVVKLQSELTKREINDIRAEIDWSVVSLLTPEVYETIAAQENRPHPAGLSYAQMAQVIRAFERRKAHQRAFDFNDILLLLIHLLSVSEEARQTVHRSMRWITVDEYQDISPLQHRLISLWVAPEHNICVVGDPAQTIYSFNGATSYYLRHFGEEFAPLSADLRLDTDYRSTGSIISYANRVLSHSEHPDLYVTLKANKGAGAKVLMKTYATEKREAQEVAASIQALAQKGVSLDDIAVLSRINAQLPVIQQELDEKLIAYRSRHADRQGETKESFAKAIQKGVDSGAITSLNTPMVTLTTIHASKGLEWDYVFIIGSSDGMIPFGTENIEEERRLFYVALTRGKKNVEISYSRTKDEYSTYQREPSRFTQGG</sequence>
<comment type="catalytic activity">
    <reaction evidence="7">
        <text>Couples ATP hydrolysis with the unwinding of duplex DNA by translocating in the 3'-5' direction.</text>
        <dbReference type="EC" id="5.6.2.4"/>
    </reaction>
</comment>
<evidence type="ECO:0000256" key="4">
    <source>
        <dbReference type="ARBA" id="ARBA00022806"/>
    </source>
</evidence>
<reference evidence="12 13" key="1">
    <citation type="journal article" date="2017" name="BMC Genomics">
        <title>Comparative genomic and phylogenomic analyses of the Bifidobacteriaceae family.</title>
        <authorList>
            <person name="Lugli G.A."/>
            <person name="Milani C."/>
            <person name="Turroni F."/>
            <person name="Duranti S."/>
            <person name="Mancabelli L."/>
            <person name="Mangifesta M."/>
            <person name="Ferrario C."/>
            <person name="Modesto M."/>
            <person name="Mattarelli P."/>
            <person name="Jiri K."/>
            <person name="van Sinderen D."/>
            <person name="Ventura M."/>
        </authorList>
    </citation>
    <scope>NUCLEOTIDE SEQUENCE [LARGE SCALE GENOMIC DNA]</scope>
    <source>
        <strain evidence="12 13">LMG 21773</strain>
    </source>
</reference>
<keyword evidence="3 10" id="KW-0378">Hydrolase</keyword>
<gene>
    <name evidence="12" type="ORF">AEAE_0878</name>
</gene>
<dbReference type="Gene3D" id="3.40.50.300">
    <property type="entry name" value="P-loop containing nucleotide triphosphate hydrolases"/>
    <property type="match status" value="2"/>
</dbReference>
<dbReference type="CDD" id="cd18807">
    <property type="entry name" value="SF1_C_UvrD"/>
    <property type="match status" value="1"/>
</dbReference>
<dbReference type="InterPro" id="IPR027417">
    <property type="entry name" value="P-loop_NTPase"/>
</dbReference>
<dbReference type="GO" id="GO:0043138">
    <property type="term" value="F:3'-5' DNA helicase activity"/>
    <property type="evidence" value="ECO:0007669"/>
    <property type="project" value="UniProtKB-EC"/>
</dbReference>
<name>A0A261FB61_9BIFI</name>
<evidence type="ECO:0000256" key="2">
    <source>
        <dbReference type="ARBA" id="ARBA00022741"/>
    </source>
</evidence>
<keyword evidence="2 10" id="KW-0547">Nucleotide-binding</keyword>
<feature type="binding site" evidence="10">
    <location>
        <begin position="33"/>
        <end position="40"/>
    </location>
    <ligand>
        <name>ATP</name>
        <dbReference type="ChEBI" id="CHEBI:30616"/>
    </ligand>
</feature>
<evidence type="ECO:0000313" key="13">
    <source>
        <dbReference type="Proteomes" id="UP000228976"/>
    </source>
</evidence>
<dbReference type="Gene3D" id="1.10.10.160">
    <property type="match status" value="1"/>
</dbReference>
<evidence type="ECO:0000259" key="11">
    <source>
        <dbReference type="PROSITE" id="PS51198"/>
    </source>
</evidence>
<dbReference type="RefSeq" id="WP_094689926.1">
    <property type="nucleotide sequence ID" value="NZ_JACBYZ010000001.1"/>
</dbReference>
<dbReference type="PANTHER" id="PTHR11070:SF69">
    <property type="entry name" value="ATP-DEPENDENT DNA HELICASE UVRD2"/>
    <property type="match status" value="1"/>
</dbReference>
<evidence type="ECO:0000256" key="6">
    <source>
        <dbReference type="ARBA" id="ARBA00023235"/>
    </source>
</evidence>
<evidence type="ECO:0000256" key="3">
    <source>
        <dbReference type="ARBA" id="ARBA00022801"/>
    </source>
</evidence>
<evidence type="ECO:0000256" key="7">
    <source>
        <dbReference type="ARBA" id="ARBA00034617"/>
    </source>
</evidence>
<comment type="similarity">
    <text evidence="1">Belongs to the helicase family. UvrD subfamily.</text>
</comment>
<dbReference type="EC" id="5.6.2.4" evidence="8"/>
<organism evidence="12 13">
    <name type="scientific">Aeriscardovia aeriphila</name>
    <dbReference type="NCBI Taxonomy" id="218139"/>
    <lineage>
        <taxon>Bacteria</taxon>
        <taxon>Bacillati</taxon>
        <taxon>Actinomycetota</taxon>
        <taxon>Actinomycetes</taxon>
        <taxon>Bifidobacteriales</taxon>
        <taxon>Bifidobacteriaceae</taxon>
        <taxon>Aeriscardovia</taxon>
    </lineage>
</organism>
<dbReference type="Pfam" id="PF13361">
    <property type="entry name" value="UvrD_C"/>
    <property type="match status" value="2"/>
</dbReference>
<keyword evidence="4 10" id="KW-0347">Helicase</keyword>
<comment type="catalytic activity">
    <reaction evidence="9">
        <text>ATP + H2O = ADP + phosphate + H(+)</text>
        <dbReference type="Rhea" id="RHEA:13065"/>
        <dbReference type="ChEBI" id="CHEBI:15377"/>
        <dbReference type="ChEBI" id="CHEBI:15378"/>
        <dbReference type="ChEBI" id="CHEBI:30616"/>
        <dbReference type="ChEBI" id="CHEBI:43474"/>
        <dbReference type="ChEBI" id="CHEBI:456216"/>
        <dbReference type="EC" id="5.6.2.4"/>
    </reaction>
</comment>
<comment type="caution">
    <text evidence="12">The sequence shown here is derived from an EMBL/GenBank/DDBJ whole genome shotgun (WGS) entry which is preliminary data.</text>
</comment>
<accession>A0A261FB61</accession>
<keyword evidence="13" id="KW-1185">Reference proteome</keyword>
<dbReference type="AlphaFoldDB" id="A0A261FB61"/>
<evidence type="ECO:0000256" key="10">
    <source>
        <dbReference type="PROSITE-ProRule" id="PRU00560"/>
    </source>
</evidence>
<keyword evidence="6" id="KW-0413">Isomerase</keyword>
<evidence type="ECO:0000256" key="8">
    <source>
        <dbReference type="ARBA" id="ARBA00034808"/>
    </source>
</evidence>
<evidence type="ECO:0000313" key="12">
    <source>
        <dbReference type="EMBL" id="OZG56390.1"/>
    </source>
</evidence>
<dbReference type="SUPFAM" id="SSF52540">
    <property type="entry name" value="P-loop containing nucleoside triphosphate hydrolases"/>
    <property type="match status" value="1"/>
</dbReference>
<dbReference type="EMBL" id="MWWU01000002">
    <property type="protein sequence ID" value="OZG56390.1"/>
    <property type="molecule type" value="Genomic_DNA"/>
</dbReference>
<dbReference type="GO" id="GO:0003677">
    <property type="term" value="F:DNA binding"/>
    <property type="evidence" value="ECO:0007669"/>
    <property type="project" value="UniProtKB-KW"/>
</dbReference>
<dbReference type="PROSITE" id="PS51198">
    <property type="entry name" value="UVRD_HELICASE_ATP_BIND"/>
    <property type="match status" value="1"/>
</dbReference>
<dbReference type="InterPro" id="IPR014016">
    <property type="entry name" value="UvrD-like_ATP-bd"/>
</dbReference>
<dbReference type="CDD" id="cd17932">
    <property type="entry name" value="DEXQc_UvrD"/>
    <property type="match status" value="1"/>
</dbReference>